<organism evidence="2 3">
    <name type="scientific">Corchorus capsularis</name>
    <name type="common">Jute</name>
    <dbReference type="NCBI Taxonomy" id="210143"/>
    <lineage>
        <taxon>Eukaryota</taxon>
        <taxon>Viridiplantae</taxon>
        <taxon>Streptophyta</taxon>
        <taxon>Embryophyta</taxon>
        <taxon>Tracheophyta</taxon>
        <taxon>Spermatophyta</taxon>
        <taxon>Magnoliopsida</taxon>
        <taxon>eudicotyledons</taxon>
        <taxon>Gunneridae</taxon>
        <taxon>Pentapetalae</taxon>
        <taxon>rosids</taxon>
        <taxon>malvids</taxon>
        <taxon>Malvales</taxon>
        <taxon>Malvaceae</taxon>
        <taxon>Grewioideae</taxon>
        <taxon>Apeibeae</taxon>
        <taxon>Corchorus</taxon>
    </lineage>
</organism>
<dbReference type="EMBL" id="AWWV01010570">
    <property type="protein sequence ID" value="OMO78366.1"/>
    <property type="molecule type" value="Genomic_DNA"/>
</dbReference>
<evidence type="ECO:0000313" key="2">
    <source>
        <dbReference type="EMBL" id="OMO78366.1"/>
    </source>
</evidence>
<proteinExistence type="predicted"/>
<feature type="compositionally biased region" description="Basic and acidic residues" evidence="1">
    <location>
        <begin position="9"/>
        <end position="22"/>
    </location>
</feature>
<keyword evidence="3" id="KW-1185">Reference proteome</keyword>
<gene>
    <name evidence="2" type="ORF">CCACVL1_14442</name>
</gene>
<reference evidence="2 3" key="1">
    <citation type="submission" date="2013-09" db="EMBL/GenBank/DDBJ databases">
        <title>Corchorus capsularis genome sequencing.</title>
        <authorList>
            <person name="Alam M."/>
            <person name="Haque M.S."/>
            <person name="Islam M.S."/>
            <person name="Emdad E.M."/>
            <person name="Islam M.M."/>
            <person name="Ahmed B."/>
            <person name="Halim A."/>
            <person name="Hossen Q.M.M."/>
            <person name="Hossain M.Z."/>
            <person name="Ahmed R."/>
            <person name="Khan M.M."/>
            <person name="Islam R."/>
            <person name="Rashid M.M."/>
            <person name="Khan S.A."/>
            <person name="Rahman M.S."/>
            <person name="Alam M."/>
        </authorList>
    </citation>
    <scope>NUCLEOTIDE SEQUENCE [LARGE SCALE GENOMIC DNA]</scope>
    <source>
        <strain evidence="3">cv. CVL-1</strain>
        <tissue evidence="2">Whole seedling</tissue>
    </source>
</reference>
<name>A0A1R3I6Y7_COCAP</name>
<dbReference type="Proteomes" id="UP000188268">
    <property type="component" value="Unassembled WGS sequence"/>
</dbReference>
<dbReference type="AlphaFoldDB" id="A0A1R3I6Y7"/>
<accession>A0A1R3I6Y7</accession>
<evidence type="ECO:0000313" key="3">
    <source>
        <dbReference type="Proteomes" id="UP000188268"/>
    </source>
</evidence>
<evidence type="ECO:0000256" key="1">
    <source>
        <dbReference type="SAM" id="MobiDB-lite"/>
    </source>
</evidence>
<protein>
    <submittedName>
        <fullName evidence="2">Uncharacterized protein</fullName>
    </submittedName>
</protein>
<feature type="region of interest" description="Disordered" evidence="1">
    <location>
        <begin position="1"/>
        <end position="25"/>
    </location>
</feature>
<comment type="caution">
    <text evidence="2">The sequence shown here is derived from an EMBL/GenBank/DDBJ whole genome shotgun (WGS) entry which is preliminary data.</text>
</comment>
<dbReference type="Gramene" id="OMO78366">
    <property type="protein sequence ID" value="OMO78366"/>
    <property type="gene ID" value="CCACVL1_14442"/>
</dbReference>
<sequence length="57" mass="6472">MAWPNVAKPCEKMGHKGLREGQRGSLSRQKATVKWGLRLDVVSNGQRLAHNSQYWPL</sequence>